<evidence type="ECO:0000256" key="5">
    <source>
        <dbReference type="ARBA" id="ARBA00023136"/>
    </source>
</evidence>
<evidence type="ECO:0000313" key="7">
    <source>
        <dbReference type="EMBL" id="NWJ45099.1"/>
    </source>
</evidence>
<evidence type="ECO:0000256" key="3">
    <source>
        <dbReference type="ARBA" id="ARBA00022692"/>
    </source>
</evidence>
<feature type="transmembrane region" description="Helical" evidence="6">
    <location>
        <begin position="179"/>
        <end position="200"/>
    </location>
</feature>
<feature type="transmembrane region" description="Helical" evidence="6">
    <location>
        <begin position="12"/>
        <end position="35"/>
    </location>
</feature>
<dbReference type="Proteomes" id="UP001431572">
    <property type="component" value="Chromosome 1"/>
</dbReference>
<evidence type="ECO:0000313" key="10">
    <source>
        <dbReference type="Proteomes" id="UP001431572"/>
    </source>
</evidence>
<feature type="transmembrane region" description="Helical" evidence="6">
    <location>
        <begin position="87"/>
        <end position="104"/>
    </location>
</feature>
<dbReference type="PANTHER" id="PTHR30250">
    <property type="entry name" value="PST FAMILY PREDICTED COLANIC ACID TRANSPORTER"/>
    <property type="match status" value="1"/>
</dbReference>
<evidence type="ECO:0008006" key="11">
    <source>
        <dbReference type="Google" id="ProtNLM"/>
    </source>
</evidence>
<dbReference type="EMBL" id="JACATZ010000001">
    <property type="protein sequence ID" value="NWJ45099.1"/>
    <property type="molecule type" value="Genomic_DNA"/>
</dbReference>
<reference evidence="8" key="2">
    <citation type="journal article" date="2024" name="Nature">
        <title>Anoxygenic phototroph of the Chloroflexota uses a type I reaction centre.</title>
        <authorList>
            <person name="Tsuji J.M."/>
            <person name="Shaw N.A."/>
            <person name="Nagashima S."/>
            <person name="Venkiteswaran J.J."/>
            <person name="Schiff S.L."/>
            <person name="Watanabe T."/>
            <person name="Fukui M."/>
            <person name="Hanada S."/>
            <person name="Tank M."/>
            <person name="Neufeld J.D."/>
        </authorList>
    </citation>
    <scope>NUCLEOTIDE SEQUENCE</scope>
    <source>
        <strain evidence="8">L227-S17</strain>
    </source>
</reference>
<sequence>MTHKRFLGAMLWAQLGRLGEVGLSLLFIVLVVRWLSESSYSTYTTVINLLNLFGLLFGTGISEGLLRFLPLERQQSPIASFWLFRRLFFVLILASPLPILLLVLGKDWLADWLNQAIFAVDPWLPATLLLLFNLHDFTGTYFVASFRVGRIVLIRFLGQLVNILVLAVWFWFTPPTAEILLASLALVNTGMVLAVLVLLVQDGLLQRARHKGSIIQTKMGELVRYCRDQYVIGLANIGLMGQIDIILLALLASNVAEVSYYSIAALLISRLYNLITGWSASLNSIISTVYLEKGQAGLARYFTYYYRFSLPLHLISVVGLWVVSQPLVTLVFGERYQSVVILLNLFALQQMLMALLGASVCPAFINTLGRQNYMVRLRWLFGLLNVLLDVLLIPSYGALGAVIATSLANVLTRAAEAWLVRELIANLGFAYILKIGAGVAVAGLLCAFIGDAGLVILLVRGTLFVLILFGIFYLIKPVEAADRLLITNLQPRLARFLLMF</sequence>
<protein>
    <recommendedName>
        <fullName evidence="11">Polysaccharide biosynthesis protein C-terminal domain-containing protein</fullName>
    </recommendedName>
</protein>
<dbReference type="EMBL" id="CP128399">
    <property type="protein sequence ID" value="WJW66979.1"/>
    <property type="molecule type" value="Genomic_DNA"/>
</dbReference>
<feature type="transmembrane region" description="Helical" evidence="6">
    <location>
        <begin position="312"/>
        <end position="333"/>
    </location>
</feature>
<proteinExistence type="predicted"/>
<keyword evidence="4 6" id="KW-1133">Transmembrane helix</keyword>
<feature type="transmembrane region" description="Helical" evidence="6">
    <location>
        <begin position="377"/>
        <end position="403"/>
    </location>
</feature>
<keyword evidence="3 6" id="KW-0812">Transmembrane</keyword>
<feature type="transmembrane region" description="Helical" evidence="6">
    <location>
        <begin position="156"/>
        <end position="173"/>
    </location>
</feature>
<feature type="transmembrane region" description="Helical" evidence="6">
    <location>
        <begin position="124"/>
        <end position="144"/>
    </location>
</feature>
<feature type="transmembrane region" description="Helical" evidence="6">
    <location>
        <begin position="271"/>
        <end position="291"/>
    </location>
</feature>
<feature type="transmembrane region" description="Helical" evidence="6">
    <location>
        <begin position="339"/>
        <end position="365"/>
    </location>
</feature>
<dbReference type="Proteomes" id="UP000521676">
    <property type="component" value="Unassembled WGS sequence"/>
</dbReference>
<feature type="transmembrane region" description="Helical" evidence="6">
    <location>
        <begin position="47"/>
        <end position="66"/>
    </location>
</feature>
<dbReference type="GO" id="GO:0005886">
    <property type="term" value="C:plasma membrane"/>
    <property type="evidence" value="ECO:0007669"/>
    <property type="project" value="UniProtKB-SubCell"/>
</dbReference>
<dbReference type="RefSeq" id="WP_341468873.1">
    <property type="nucleotide sequence ID" value="NZ_CP128399.1"/>
</dbReference>
<keyword evidence="2" id="KW-1003">Cell membrane</keyword>
<feature type="transmembrane region" description="Helical" evidence="6">
    <location>
        <begin position="230"/>
        <end position="251"/>
    </location>
</feature>
<dbReference type="InterPro" id="IPR050833">
    <property type="entry name" value="Poly_Biosynth_Transport"/>
</dbReference>
<evidence type="ECO:0000313" key="8">
    <source>
        <dbReference type="EMBL" id="WJW66979.1"/>
    </source>
</evidence>
<dbReference type="AlphaFoldDB" id="A0A8T7LZS6"/>
<evidence type="ECO:0000256" key="6">
    <source>
        <dbReference type="SAM" id="Phobius"/>
    </source>
</evidence>
<evidence type="ECO:0000256" key="2">
    <source>
        <dbReference type="ARBA" id="ARBA00022475"/>
    </source>
</evidence>
<dbReference type="PANTHER" id="PTHR30250:SF11">
    <property type="entry name" value="O-ANTIGEN TRANSPORTER-RELATED"/>
    <property type="match status" value="1"/>
</dbReference>
<feature type="transmembrane region" description="Helical" evidence="6">
    <location>
        <begin position="423"/>
        <end position="447"/>
    </location>
</feature>
<feature type="transmembrane region" description="Helical" evidence="6">
    <location>
        <begin position="454"/>
        <end position="475"/>
    </location>
</feature>
<keyword evidence="5 6" id="KW-0472">Membrane</keyword>
<keyword evidence="10" id="KW-1185">Reference proteome</keyword>
<reference evidence="7 9" key="1">
    <citation type="submission" date="2020-06" db="EMBL/GenBank/DDBJ databases">
        <title>Anoxygenic phototrophic Chloroflexota member uses a Type I reaction center.</title>
        <authorList>
            <person name="Tsuji J.M."/>
            <person name="Shaw N.A."/>
            <person name="Nagashima S."/>
            <person name="Venkiteswaran J."/>
            <person name="Schiff S.L."/>
            <person name="Hanada S."/>
            <person name="Tank M."/>
            <person name="Neufeld J.D."/>
        </authorList>
    </citation>
    <scope>NUCLEOTIDE SEQUENCE [LARGE SCALE GENOMIC DNA]</scope>
    <source>
        <strain evidence="7">L227-S17</strain>
    </source>
</reference>
<comment type="subcellular location">
    <subcellularLocation>
        <location evidence="1">Cell membrane</location>
        <topology evidence="1">Multi-pass membrane protein</topology>
    </subcellularLocation>
</comment>
<gene>
    <name evidence="7" type="ORF">HXX08_04385</name>
    <name evidence="8" type="ORF">OZ401_000225</name>
</gene>
<name>A0A8T7LZS6_9CHLR</name>
<evidence type="ECO:0000256" key="4">
    <source>
        <dbReference type="ARBA" id="ARBA00022989"/>
    </source>
</evidence>
<organism evidence="7 9">
    <name type="scientific">Candidatus Chlorohelix allophototropha</name>
    <dbReference type="NCBI Taxonomy" id="3003348"/>
    <lineage>
        <taxon>Bacteria</taxon>
        <taxon>Bacillati</taxon>
        <taxon>Chloroflexota</taxon>
        <taxon>Chloroflexia</taxon>
        <taxon>Candidatus Chloroheliales</taxon>
        <taxon>Candidatus Chloroheliaceae</taxon>
        <taxon>Candidatus Chlorohelix</taxon>
    </lineage>
</organism>
<accession>A0A8T7LZS6</accession>
<evidence type="ECO:0000313" key="9">
    <source>
        <dbReference type="Proteomes" id="UP000521676"/>
    </source>
</evidence>
<evidence type="ECO:0000256" key="1">
    <source>
        <dbReference type="ARBA" id="ARBA00004651"/>
    </source>
</evidence>